<dbReference type="AlphaFoldDB" id="A0AA38MS73"/>
<accession>A0AA38MS73</accession>
<evidence type="ECO:0000313" key="1">
    <source>
        <dbReference type="EMBL" id="KAJ3724185.1"/>
    </source>
</evidence>
<proteinExistence type="predicted"/>
<dbReference type="Proteomes" id="UP001176059">
    <property type="component" value="Unassembled WGS sequence"/>
</dbReference>
<protein>
    <submittedName>
        <fullName evidence="1">Uncharacterized protein</fullName>
    </submittedName>
</protein>
<dbReference type="EMBL" id="JANVFO010000050">
    <property type="protein sequence ID" value="KAJ3724185.1"/>
    <property type="molecule type" value="Genomic_DNA"/>
</dbReference>
<reference evidence="1" key="2">
    <citation type="journal article" date="2023" name="Proc. Natl. Acad. Sci. U.S.A.">
        <title>A global phylogenomic analysis of the shiitake genus Lentinula.</title>
        <authorList>
            <person name="Sierra-Patev S."/>
            <person name="Min B."/>
            <person name="Naranjo-Ortiz M."/>
            <person name="Looney B."/>
            <person name="Konkel Z."/>
            <person name="Slot J.C."/>
            <person name="Sakamoto Y."/>
            <person name="Steenwyk J.L."/>
            <person name="Rokas A."/>
            <person name="Carro J."/>
            <person name="Camarero S."/>
            <person name="Ferreira P."/>
            <person name="Molpeceres G."/>
            <person name="Ruiz-Duenas F.J."/>
            <person name="Serrano A."/>
            <person name="Henrissat B."/>
            <person name="Drula E."/>
            <person name="Hughes K.W."/>
            <person name="Mata J.L."/>
            <person name="Ishikawa N.K."/>
            <person name="Vargas-Isla R."/>
            <person name="Ushijima S."/>
            <person name="Smith C.A."/>
            <person name="Donoghue J."/>
            <person name="Ahrendt S."/>
            <person name="Andreopoulos W."/>
            <person name="He G."/>
            <person name="LaButti K."/>
            <person name="Lipzen A."/>
            <person name="Ng V."/>
            <person name="Riley R."/>
            <person name="Sandor L."/>
            <person name="Barry K."/>
            <person name="Martinez A.T."/>
            <person name="Xiao Y."/>
            <person name="Gibbons J.G."/>
            <person name="Terashima K."/>
            <person name="Grigoriev I.V."/>
            <person name="Hibbett D."/>
        </authorList>
    </citation>
    <scope>NUCLEOTIDE SEQUENCE</scope>
    <source>
        <strain evidence="1">ET3784</strain>
    </source>
</reference>
<organism evidence="1 2">
    <name type="scientific">Lentinula guzmanii</name>
    <dbReference type="NCBI Taxonomy" id="2804957"/>
    <lineage>
        <taxon>Eukaryota</taxon>
        <taxon>Fungi</taxon>
        <taxon>Dikarya</taxon>
        <taxon>Basidiomycota</taxon>
        <taxon>Agaricomycotina</taxon>
        <taxon>Agaricomycetes</taxon>
        <taxon>Agaricomycetidae</taxon>
        <taxon>Agaricales</taxon>
        <taxon>Marasmiineae</taxon>
        <taxon>Omphalotaceae</taxon>
        <taxon>Lentinula</taxon>
    </lineage>
</organism>
<name>A0AA38MS73_9AGAR</name>
<gene>
    <name evidence="1" type="ORF">DFJ43DRAFT_634558</name>
</gene>
<sequence>MLPAVAFFFSLSNSFCKFVQTPHIAFFSKLQVILLCTQPLNVFSQQTPQFQFPRVLKYVFCFSTLTCDYTNYLFSESISLLYLLPNVFLTPILEAARTG</sequence>
<keyword evidence="2" id="KW-1185">Reference proteome</keyword>
<reference evidence="1" key="1">
    <citation type="submission" date="2022-08" db="EMBL/GenBank/DDBJ databases">
        <authorList>
            <consortium name="DOE Joint Genome Institute"/>
            <person name="Min B."/>
            <person name="Sierra-Patev S."/>
            <person name="Naranjo-Ortiz M."/>
            <person name="Looney B."/>
            <person name="Konkel Z."/>
            <person name="Slot J.C."/>
            <person name="Sakamoto Y."/>
            <person name="Steenwyk J.L."/>
            <person name="Rokas A."/>
            <person name="Carro J."/>
            <person name="Camarero S."/>
            <person name="Ferreira P."/>
            <person name="Molpeceres G."/>
            <person name="Ruiz-duenas F.J."/>
            <person name="Serrano A."/>
            <person name="Henrissat B."/>
            <person name="Drula E."/>
            <person name="Hughes K.W."/>
            <person name="Mata J.L."/>
            <person name="Ishikawa N.K."/>
            <person name="Vargas-Isla R."/>
            <person name="Ushijima S."/>
            <person name="Smith C.A."/>
            <person name="Ahrendt S."/>
            <person name="Andreopoulos W."/>
            <person name="He G."/>
            <person name="LaButti K."/>
            <person name="Lipzen A."/>
            <person name="Ng V."/>
            <person name="Riley R."/>
            <person name="Sandor L."/>
            <person name="Barry K."/>
            <person name="Martinez A.T."/>
            <person name="Xiao Y."/>
            <person name="Gibbons J.G."/>
            <person name="Terashima K."/>
            <person name="Hibbett D.S."/>
            <person name="Grigoriev I.V."/>
        </authorList>
    </citation>
    <scope>NUCLEOTIDE SEQUENCE</scope>
    <source>
        <strain evidence="1">ET3784</strain>
    </source>
</reference>
<evidence type="ECO:0000313" key="2">
    <source>
        <dbReference type="Proteomes" id="UP001176059"/>
    </source>
</evidence>
<comment type="caution">
    <text evidence="1">The sequence shown here is derived from an EMBL/GenBank/DDBJ whole genome shotgun (WGS) entry which is preliminary data.</text>
</comment>